<comment type="subcellular location">
    <subcellularLocation>
        <location evidence="3">Cell membrane</location>
        <topology evidence="3">Multi-pass membrane protein</topology>
    </subcellularLocation>
</comment>
<evidence type="ECO:0000256" key="10">
    <source>
        <dbReference type="ARBA" id="ARBA00022801"/>
    </source>
</evidence>
<dbReference type="GO" id="GO:0005524">
    <property type="term" value="F:ATP binding"/>
    <property type="evidence" value="ECO:0007669"/>
    <property type="project" value="UniProtKB-KW"/>
</dbReference>
<keyword evidence="7 23" id="KW-0812">Transmembrane</keyword>
<proteinExistence type="inferred from homology"/>
<evidence type="ECO:0000256" key="15">
    <source>
        <dbReference type="ARBA" id="ARBA00023136"/>
    </source>
</evidence>
<feature type="transmembrane region" description="Helical" evidence="23">
    <location>
        <begin position="469"/>
        <end position="494"/>
    </location>
</feature>
<evidence type="ECO:0000313" key="24">
    <source>
        <dbReference type="Proteomes" id="UP000515159"/>
    </source>
</evidence>
<keyword evidence="15 23" id="KW-0472">Membrane</keyword>
<dbReference type="FunFam" id="3.30.420.150:FF:000002">
    <property type="entry name" value="Ectonucleoside triphosphate diphosphohydrolase 1"/>
    <property type="match status" value="1"/>
</dbReference>
<keyword evidence="8" id="KW-0479">Metal-binding</keyword>
<gene>
    <name evidence="25 26" type="primary">ENTPD8</name>
</gene>
<dbReference type="InterPro" id="IPR000407">
    <property type="entry name" value="GDA1_CD39_NTPase"/>
</dbReference>
<evidence type="ECO:0000256" key="9">
    <source>
        <dbReference type="ARBA" id="ARBA00022741"/>
    </source>
</evidence>
<keyword evidence="12 21" id="KW-0067">ATP-binding</keyword>
<feature type="transmembrane region" description="Helical" evidence="23">
    <location>
        <begin position="7"/>
        <end position="30"/>
    </location>
</feature>
<dbReference type="GO" id="GO:0046872">
    <property type="term" value="F:metal ion binding"/>
    <property type="evidence" value="ECO:0007669"/>
    <property type="project" value="UniProtKB-KW"/>
</dbReference>
<evidence type="ECO:0000256" key="3">
    <source>
        <dbReference type="ARBA" id="ARBA00004651"/>
    </source>
</evidence>
<dbReference type="GO" id="GO:0009134">
    <property type="term" value="P:nucleoside diphosphate catabolic process"/>
    <property type="evidence" value="ECO:0007669"/>
    <property type="project" value="TreeGrafter"/>
</dbReference>
<keyword evidence="9 21" id="KW-0547">Nucleotide-binding</keyword>
<evidence type="ECO:0000256" key="7">
    <source>
        <dbReference type="ARBA" id="ARBA00022692"/>
    </source>
</evidence>
<comment type="catalytic activity">
    <reaction evidence="19">
        <text>a ribonucleoside 5'-triphosphate + 2 H2O = a ribonucleoside 5'-phosphate + 2 phosphate + 2 H(+)</text>
        <dbReference type="Rhea" id="RHEA:36795"/>
        <dbReference type="ChEBI" id="CHEBI:15377"/>
        <dbReference type="ChEBI" id="CHEBI:15378"/>
        <dbReference type="ChEBI" id="CHEBI:43474"/>
        <dbReference type="ChEBI" id="CHEBI:58043"/>
        <dbReference type="ChEBI" id="CHEBI:61557"/>
        <dbReference type="EC" id="3.6.1.5"/>
    </reaction>
</comment>
<dbReference type="EC" id="3.6.1.5" evidence="5"/>
<evidence type="ECO:0000256" key="12">
    <source>
        <dbReference type="ARBA" id="ARBA00022840"/>
    </source>
</evidence>
<evidence type="ECO:0000256" key="22">
    <source>
        <dbReference type="RuleBase" id="RU003833"/>
    </source>
</evidence>
<protein>
    <recommendedName>
        <fullName evidence="18">Ectonucleoside triphosphate diphosphohydrolase 8</fullName>
        <ecNumber evidence="5">3.6.1.5</ecNumber>
    </recommendedName>
</protein>
<evidence type="ECO:0000256" key="5">
    <source>
        <dbReference type="ARBA" id="ARBA00012148"/>
    </source>
</evidence>
<keyword evidence="11" id="KW-0106">Calcium</keyword>
<dbReference type="GeneID" id="117368280"/>
<dbReference type="Proteomes" id="UP000515159">
    <property type="component" value="Chromosome 10"/>
</dbReference>
<feature type="binding site" evidence="21">
    <location>
        <begin position="208"/>
        <end position="212"/>
    </location>
    <ligand>
        <name>ATP</name>
        <dbReference type="ChEBI" id="CHEBI:30616"/>
    </ligand>
</feature>
<dbReference type="GO" id="GO:0004050">
    <property type="term" value="F:apyrase activity"/>
    <property type="evidence" value="ECO:0007669"/>
    <property type="project" value="UniProtKB-EC"/>
</dbReference>
<dbReference type="OrthoDB" id="6372431at2759"/>
<evidence type="ECO:0000313" key="25">
    <source>
        <dbReference type="RefSeq" id="XP_033817665.1"/>
    </source>
</evidence>
<dbReference type="GO" id="GO:0045134">
    <property type="term" value="F:UDP phosphatase activity"/>
    <property type="evidence" value="ECO:0007669"/>
    <property type="project" value="TreeGrafter"/>
</dbReference>
<sequence>MNLAKKDFIIGFLIAVTVVSGIITLILSIVEVQNVLLPASIKYGIVFDAGSSHTSLYIYQWPADKENDTGIVSQVHTCAVKGSGISSYVDNPSQAGESLKTCLDEALTIIPCKKQMETPVLLGATAGMRLLREQNNTQANQILDEVSKSIKQYPLDFHGAYILSGNEEGSLGWVTVNYLLDSFVKYSFTEEWIHPNPDQTLGALDLGGASTQITFHPSGAIEDTDTKMFFRLYGYNYKVYTHSYLCYGQDQALKMLLANLTKENNFSSSINHPCYATGYSQTISLKDIYNSPCVSAPPSNNPAQNITVNGTGDPAECKSAIDKLFNFSACGTSKMCTFNGVYQPPVHGQFYAFSAFYYTFSFFNLTSGQSLGIVNETIWNFCTEEWTKVEVKFPQENVIRLRDYCFSGLYILTLLLDGYKFNDQTWTNIYFRKKAGNADIGWTLGYMLNLTNMILSEAPVTVKGHNSSIWAAALFFIALSIAAGLIALPLFWWLQNKSLRF</sequence>
<comment type="similarity">
    <text evidence="4 22">Belongs to the GDA1/CD39 NTPase family.</text>
</comment>
<dbReference type="KEGG" id="gsh:117368280"/>
<evidence type="ECO:0000256" key="18">
    <source>
        <dbReference type="ARBA" id="ARBA00039598"/>
    </source>
</evidence>
<comment type="cofactor">
    <cofactor evidence="1">
        <name>Ca(2+)</name>
        <dbReference type="ChEBI" id="CHEBI:29108"/>
    </cofactor>
</comment>
<dbReference type="GO" id="GO:0017111">
    <property type="term" value="F:ribonucleoside triphosphate phosphatase activity"/>
    <property type="evidence" value="ECO:0007669"/>
    <property type="project" value="TreeGrafter"/>
</dbReference>
<evidence type="ECO:0000256" key="14">
    <source>
        <dbReference type="ARBA" id="ARBA00022989"/>
    </source>
</evidence>
<evidence type="ECO:0000256" key="20">
    <source>
        <dbReference type="PIRSR" id="PIRSR600407-1"/>
    </source>
</evidence>
<evidence type="ECO:0000313" key="26">
    <source>
        <dbReference type="RefSeq" id="XP_033817666.1"/>
    </source>
</evidence>
<evidence type="ECO:0000256" key="19">
    <source>
        <dbReference type="ARBA" id="ARBA00049175"/>
    </source>
</evidence>
<dbReference type="PANTHER" id="PTHR11782:SF31">
    <property type="entry name" value="ECTONUCLEOSIDE TRIPHOSPHATE DIPHOSPHOHYDROLASE 8"/>
    <property type="match status" value="1"/>
</dbReference>
<dbReference type="GO" id="GO:0004382">
    <property type="term" value="F:GDP phosphatase activity"/>
    <property type="evidence" value="ECO:0007669"/>
    <property type="project" value="TreeGrafter"/>
</dbReference>
<dbReference type="PROSITE" id="PS01238">
    <property type="entry name" value="GDA1_CD39_NTPASE"/>
    <property type="match status" value="1"/>
</dbReference>
<evidence type="ECO:0000256" key="17">
    <source>
        <dbReference type="ARBA" id="ARBA00023180"/>
    </source>
</evidence>
<dbReference type="Gene3D" id="3.30.420.40">
    <property type="match status" value="1"/>
</dbReference>
<dbReference type="PANTHER" id="PTHR11782">
    <property type="entry name" value="ADENOSINE/GUANOSINE DIPHOSPHATASE"/>
    <property type="match status" value="1"/>
</dbReference>
<dbReference type="GO" id="GO:0005886">
    <property type="term" value="C:plasma membrane"/>
    <property type="evidence" value="ECO:0007669"/>
    <property type="project" value="UniProtKB-SubCell"/>
</dbReference>
<evidence type="ECO:0000256" key="6">
    <source>
        <dbReference type="ARBA" id="ARBA00022475"/>
    </source>
</evidence>
<dbReference type="Gene3D" id="3.30.420.150">
    <property type="entry name" value="Exopolyphosphatase. Domain 2"/>
    <property type="match status" value="1"/>
</dbReference>
<reference evidence="25 26" key="1">
    <citation type="submission" date="2025-04" db="UniProtKB">
        <authorList>
            <consortium name="RefSeq"/>
        </authorList>
    </citation>
    <scope>IDENTIFICATION</scope>
</reference>
<evidence type="ECO:0000256" key="11">
    <source>
        <dbReference type="ARBA" id="ARBA00022837"/>
    </source>
</evidence>
<keyword evidence="10 22" id="KW-0378">Hydrolase</keyword>
<dbReference type="CTD" id="377841"/>
<keyword evidence="14 23" id="KW-1133">Transmembrane helix</keyword>
<evidence type="ECO:0000256" key="16">
    <source>
        <dbReference type="ARBA" id="ARBA00023157"/>
    </source>
</evidence>
<feature type="active site" description="Proton acceptor" evidence="20">
    <location>
        <position position="168"/>
    </location>
</feature>
<keyword evidence="24" id="KW-1185">Reference proteome</keyword>
<dbReference type="RefSeq" id="XP_033817665.1">
    <property type="nucleotide sequence ID" value="XM_033961774.1"/>
</dbReference>
<evidence type="ECO:0000256" key="13">
    <source>
        <dbReference type="ARBA" id="ARBA00022842"/>
    </source>
</evidence>
<keyword evidence="6" id="KW-1003">Cell membrane</keyword>
<evidence type="ECO:0000256" key="21">
    <source>
        <dbReference type="PIRSR" id="PIRSR600407-2"/>
    </source>
</evidence>
<dbReference type="RefSeq" id="XP_033817666.1">
    <property type="nucleotide sequence ID" value="XM_033961775.1"/>
</dbReference>
<comment type="cofactor">
    <cofactor evidence="2">
        <name>Mg(2+)</name>
        <dbReference type="ChEBI" id="CHEBI:18420"/>
    </cofactor>
</comment>
<evidence type="ECO:0000256" key="2">
    <source>
        <dbReference type="ARBA" id="ARBA00001946"/>
    </source>
</evidence>
<evidence type="ECO:0000256" key="8">
    <source>
        <dbReference type="ARBA" id="ARBA00022723"/>
    </source>
</evidence>
<dbReference type="Pfam" id="PF01150">
    <property type="entry name" value="GDA1_CD39"/>
    <property type="match status" value="1"/>
</dbReference>
<evidence type="ECO:0000256" key="1">
    <source>
        <dbReference type="ARBA" id="ARBA00001913"/>
    </source>
</evidence>
<dbReference type="FunFam" id="3.30.420.40:FF:000068">
    <property type="entry name" value="Ectonucleoside triphosphate diphosphohydrolase 1"/>
    <property type="match status" value="1"/>
</dbReference>
<evidence type="ECO:0000256" key="4">
    <source>
        <dbReference type="ARBA" id="ARBA00009283"/>
    </source>
</evidence>
<organism evidence="24 26">
    <name type="scientific">Geotrypetes seraphini</name>
    <name type="common">Gaboon caecilian</name>
    <name type="synonym">Caecilia seraphini</name>
    <dbReference type="NCBI Taxonomy" id="260995"/>
    <lineage>
        <taxon>Eukaryota</taxon>
        <taxon>Metazoa</taxon>
        <taxon>Chordata</taxon>
        <taxon>Craniata</taxon>
        <taxon>Vertebrata</taxon>
        <taxon>Euteleostomi</taxon>
        <taxon>Amphibia</taxon>
        <taxon>Gymnophiona</taxon>
        <taxon>Geotrypetes</taxon>
    </lineage>
</organism>
<keyword evidence="13" id="KW-0460">Magnesium</keyword>
<dbReference type="AlphaFoldDB" id="A0A6P8SS85"/>
<evidence type="ECO:0000256" key="23">
    <source>
        <dbReference type="SAM" id="Phobius"/>
    </source>
</evidence>
<name>A0A6P8SS85_GEOSA</name>
<keyword evidence="17" id="KW-0325">Glycoprotein</keyword>
<keyword evidence="16" id="KW-1015">Disulfide bond</keyword>
<accession>A0A6P8SS85</accession>